<comment type="caution">
    <text evidence="2">The sequence shown here is derived from an EMBL/GenBank/DDBJ whole genome shotgun (WGS) entry which is preliminary data.</text>
</comment>
<dbReference type="InterPro" id="IPR037107">
    <property type="entry name" value="Put_OMP_sf"/>
</dbReference>
<keyword evidence="3" id="KW-1185">Reference proteome</keyword>
<sequence length="362" mass="40100">MPHVSAARPLRLPMVITVLVAGTLSAVEAQAESPPGEDTTDTRRNEVLTLQVENDVFFDTDRDYTNGLRLSYGYEPHGHDKALDARISRLLLGLSPVGSRVRREGGGHVYYTLGIGQNMYTPDDITVSDIIPEDRPYAGWTYLEFGMIAEDSRNFEAWKLDIGLIGPASGAGWTQRRWHEVIDSDRPEGWANQLPNEPGVNLHYVRGWRRWITGGGNSAGRGTPLQVDMMPHVGAALGNVYTHASAGITFRIGTNLTRDVGSPPRIQPAMPGSELYRGSGFDFYLFAGGEGRAVARNIFLDGTWRSHPHSVDSETFVADLQVGAVLLAGQWRLALTRAWRTREYETSDIDQEYAAITLSRRF</sequence>
<feature type="chain" id="PRO_5018314949" description="Lipid A deacylase LpxR family protein" evidence="1">
    <location>
        <begin position="32"/>
        <end position="362"/>
    </location>
</feature>
<gene>
    <name evidence="2" type="ORF">BXY39_0536</name>
</gene>
<dbReference type="Pfam" id="PF09982">
    <property type="entry name" value="LpxR"/>
    <property type="match status" value="1"/>
</dbReference>
<dbReference type="RefSeq" id="WP_121937262.1">
    <property type="nucleotide sequence ID" value="NZ_REFR01000009.1"/>
</dbReference>
<proteinExistence type="predicted"/>
<dbReference type="AlphaFoldDB" id="A0A3M0CX58"/>
<dbReference type="OrthoDB" id="9776275at2"/>
<dbReference type="Gene3D" id="2.40.128.140">
    <property type="entry name" value="Outer membrane protein"/>
    <property type="match status" value="1"/>
</dbReference>
<feature type="signal peptide" evidence="1">
    <location>
        <begin position="1"/>
        <end position="31"/>
    </location>
</feature>
<accession>A0A3M0CX58</accession>
<dbReference type="InterPro" id="IPR018707">
    <property type="entry name" value="LpxR"/>
</dbReference>
<organism evidence="2 3">
    <name type="scientific">Eilatimonas milleporae</name>
    <dbReference type="NCBI Taxonomy" id="911205"/>
    <lineage>
        <taxon>Bacteria</taxon>
        <taxon>Pseudomonadati</taxon>
        <taxon>Pseudomonadota</taxon>
        <taxon>Alphaproteobacteria</taxon>
        <taxon>Kordiimonadales</taxon>
        <taxon>Kordiimonadaceae</taxon>
        <taxon>Eilatimonas</taxon>
    </lineage>
</organism>
<dbReference type="Proteomes" id="UP000271227">
    <property type="component" value="Unassembled WGS sequence"/>
</dbReference>
<dbReference type="InParanoid" id="A0A3M0CX58"/>
<name>A0A3M0CX58_9PROT</name>
<evidence type="ECO:0000256" key="1">
    <source>
        <dbReference type="SAM" id="SignalP"/>
    </source>
</evidence>
<evidence type="ECO:0000313" key="2">
    <source>
        <dbReference type="EMBL" id="RMB12046.1"/>
    </source>
</evidence>
<evidence type="ECO:0000313" key="3">
    <source>
        <dbReference type="Proteomes" id="UP000271227"/>
    </source>
</evidence>
<dbReference type="EMBL" id="REFR01000009">
    <property type="protein sequence ID" value="RMB12046.1"/>
    <property type="molecule type" value="Genomic_DNA"/>
</dbReference>
<keyword evidence="1" id="KW-0732">Signal</keyword>
<reference evidence="2 3" key="1">
    <citation type="submission" date="2018-10" db="EMBL/GenBank/DDBJ databases">
        <title>Genomic Encyclopedia of Archaeal and Bacterial Type Strains, Phase II (KMG-II): from individual species to whole genera.</title>
        <authorList>
            <person name="Goeker M."/>
        </authorList>
    </citation>
    <scope>NUCLEOTIDE SEQUENCE [LARGE SCALE GENOMIC DNA]</scope>
    <source>
        <strain evidence="2 3">DSM 25217</strain>
    </source>
</reference>
<evidence type="ECO:0008006" key="4">
    <source>
        <dbReference type="Google" id="ProtNLM"/>
    </source>
</evidence>
<protein>
    <recommendedName>
        <fullName evidence="4">Lipid A deacylase LpxR family protein</fullName>
    </recommendedName>
</protein>